<comment type="similarity">
    <text evidence="2">Belongs to the G-protein coupled receptor 1 family.</text>
</comment>
<dbReference type="GO" id="GO:0004930">
    <property type="term" value="F:G protein-coupled receptor activity"/>
    <property type="evidence" value="ECO:0007669"/>
    <property type="project" value="UniProtKB-KW"/>
</dbReference>
<keyword evidence="10" id="KW-0807">Transducer</keyword>
<evidence type="ECO:0000256" key="3">
    <source>
        <dbReference type="ARBA" id="ARBA00022475"/>
    </source>
</evidence>
<dbReference type="Proteomes" id="UP000708208">
    <property type="component" value="Unassembled WGS sequence"/>
</dbReference>
<evidence type="ECO:0000256" key="1">
    <source>
        <dbReference type="ARBA" id="ARBA00004651"/>
    </source>
</evidence>
<gene>
    <name evidence="14" type="ORF">AFUS01_LOCUS16498</name>
</gene>
<accession>A0A8J2P6I1</accession>
<dbReference type="AlphaFoldDB" id="A0A8J2P6I1"/>
<dbReference type="GO" id="GO:0005886">
    <property type="term" value="C:plasma membrane"/>
    <property type="evidence" value="ECO:0007669"/>
    <property type="project" value="UniProtKB-SubCell"/>
</dbReference>
<keyword evidence="8" id="KW-0675">Receptor</keyword>
<evidence type="ECO:0000256" key="5">
    <source>
        <dbReference type="ARBA" id="ARBA00022989"/>
    </source>
</evidence>
<feature type="compositionally biased region" description="Low complexity" evidence="11">
    <location>
        <begin position="39"/>
        <end position="48"/>
    </location>
</feature>
<proteinExistence type="inferred from homology"/>
<keyword evidence="6" id="KW-0297">G-protein coupled receptor</keyword>
<keyword evidence="7 12" id="KW-0472">Membrane</keyword>
<organism evidence="14 15">
    <name type="scientific">Allacma fusca</name>
    <dbReference type="NCBI Taxonomy" id="39272"/>
    <lineage>
        <taxon>Eukaryota</taxon>
        <taxon>Metazoa</taxon>
        <taxon>Ecdysozoa</taxon>
        <taxon>Arthropoda</taxon>
        <taxon>Hexapoda</taxon>
        <taxon>Collembola</taxon>
        <taxon>Symphypleona</taxon>
        <taxon>Sminthuridae</taxon>
        <taxon>Allacma</taxon>
    </lineage>
</organism>
<evidence type="ECO:0000313" key="15">
    <source>
        <dbReference type="Proteomes" id="UP000708208"/>
    </source>
</evidence>
<feature type="transmembrane region" description="Helical" evidence="12">
    <location>
        <begin position="92"/>
        <end position="112"/>
    </location>
</feature>
<dbReference type="Pfam" id="PF00001">
    <property type="entry name" value="7tm_1"/>
    <property type="match status" value="1"/>
</dbReference>
<evidence type="ECO:0000256" key="2">
    <source>
        <dbReference type="ARBA" id="ARBA00010663"/>
    </source>
</evidence>
<feature type="region of interest" description="Disordered" evidence="11">
    <location>
        <begin position="28"/>
        <end position="48"/>
    </location>
</feature>
<evidence type="ECO:0000256" key="7">
    <source>
        <dbReference type="ARBA" id="ARBA00023136"/>
    </source>
</evidence>
<reference evidence="14" key="1">
    <citation type="submission" date="2021-06" db="EMBL/GenBank/DDBJ databases">
        <authorList>
            <person name="Hodson N. C."/>
            <person name="Mongue J. A."/>
            <person name="Jaron S. K."/>
        </authorList>
    </citation>
    <scope>NUCLEOTIDE SEQUENCE</scope>
</reference>
<evidence type="ECO:0000259" key="13">
    <source>
        <dbReference type="PROSITE" id="PS50262"/>
    </source>
</evidence>
<evidence type="ECO:0000256" key="9">
    <source>
        <dbReference type="ARBA" id="ARBA00023180"/>
    </source>
</evidence>
<feature type="domain" description="G-protein coupled receptors family 1 profile" evidence="13">
    <location>
        <begin position="1"/>
        <end position="148"/>
    </location>
</feature>
<dbReference type="PANTHER" id="PTHR24248">
    <property type="entry name" value="ADRENERGIC RECEPTOR-RELATED G-PROTEIN COUPLED RECEPTOR"/>
    <property type="match status" value="1"/>
</dbReference>
<keyword evidence="4 12" id="KW-0812">Transmembrane</keyword>
<evidence type="ECO:0000313" key="14">
    <source>
        <dbReference type="EMBL" id="CAG7727667.1"/>
    </source>
</evidence>
<evidence type="ECO:0000256" key="8">
    <source>
        <dbReference type="ARBA" id="ARBA00023170"/>
    </source>
</evidence>
<dbReference type="SUPFAM" id="SSF81321">
    <property type="entry name" value="Family A G protein-coupled receptor-like"/>
    <property type="match status" value="1"/>
</dbReference>
<dbReference type="InterPro" id="IPR017452">
    <property type="entry name" value="GPCR_Rhodpsn_7TM"/>
</dbReference>
<dbReference type="EMBL" id="CAJVCH010152070">
    <property type="protein sequence ID" value="CAG7727667.1"/>
    <property type="molecule type" value="Genomic_DNA"/>
</dbReference>
<protein>
    <recommendedName>
        <fullName evidence="13">G-protein coupled receptors family 1 profile domain-containing protein</fullName>
    </recommendedName>
</protein>
<dbReference type="OrthoDB" id="10010417at2759"/>
<feature type="transmembrane region" description="Helical" evidence="12">
    <location>
        <begin position="132"/>
        <end position="151"/>
    </location>
</feature>
<dbReference type="PANTHER" id="PTHR24248:SF174">
    <property type="entry name" value="TYRAMINE_OCTOPAMINE RECEPTOR"/>
    <property type="match status" value="1"/>
</dbReference>
<evidence type="ECO:0000256" key="11">
    <source>
        <dbReference type="SAM" id="MobiDB-lite"/>
    </source>
</evidence>
<evidence type="ECO:0000256" key="10">
    <source>
        <dbReference type="ARBA" id="ARBA00023224"/>
    </source>
</evidence>
<evidence type="ECO:0000256" key="12">
    <source>
        <dbReference type="SAM" id="Phobius"/>
    </source>
</evidence>
<sequence>MILLYVKIYYAIRDRIRAKAKVAVMSEPEPSGDELTDTSGNGNSEASSAALKVRTVSAVSRNNSILGRHIKDFLAKKQKFSLTKERKAAKTLGIIIGAFVVCWLPFCLMYVMAPILTEYCGVAPPDPEVFEFLTWMGYLNSGLNPIIYTVYNQEFRKAFKRVLHLT</sequence>
<evidence type="ECO:0000256" key="6">
    <source>
        <dbReference type="ARBA" id="ARBA00023040"/>
    </source>
</evidence>
<keyword evidence="3" id="KW-1003">Cell membrane</keyword>
<name>A0A8J2P6I1_9HEXA</name>
<keyword evidence="5 12" id="KW-1133">Transmembrane helix</keyword>
<keyword evidence="15" id="KW-1185">Reference proteome</keyword>
<keyword evidence="9" id="KW-0325">Glycoprotein</keyword>
<comment type="subcellular location">
    <subcellularLocation>
        <location evidence="1">Cell membrane</location>
        <topology evidence="1">Multi-pass membrane protein</topology>
    </subcellularLocation>
</comment>
<dbReference type="PROSITE" id="PS50262">
    <property type="entry name" value="G_PROTEIN_RECEP_F1_2"/>
    <property type="match status" value="1"/>
</dbReference>
<evidence type="ECO:0000256" key="4">
    <source>
        <dbReference type="ARBA" id="ARBA00022692"/>
    </source>
</evidence>
<dbReference type="InterPro" id="IPR000276">
    <property type="entry name" value="GPCR_Rhodpsn"/>
</dbReference>
<comment type="caution">
    <text evidence="14">The sequence shown here is derived from an EMBL/GenBank/DDBJ whole genome shotgun (WGS) entry which is preliminary data.</text>
</comment>